<feature type="domain" description="EGF-like" evidence="10">
    <location>
        <begin position="751"/>
        <end position="787"/>
    </location>
</feature>
<dbReference type="CDD" id="cd00054">
    <property type="entry name" value="EGF_CA"/>
    <property type="match status" value="2"/>
</dbReference>
<feature type="region of interest" description="Disordered" evidence="7">
    <location>
        <begin position="190"/>
        <end position="212"/>
    </location>
</feature>
<feature type="compositionally biased region" description="Polar residues" evidence="7">
    <location>
        <begin position="1019"/>
        <end position="1039"/>
    </location>
</feature>
<evidence type="ECO:0000259" key="10">
    <source>
        <dbReference type="PROSITE" id="PS50026"/>
    </source>
</evidence>
<dbReference type="InterPro" id="IPR000233">
    <property type="entry name" value="Cadherin_Y-type_LIR"/>
</dbReference>
<dbReference type="CDD" id="cd00110">
    <property type="entry name" value="LamG"/>
    <property type="match status" value="2"/>
</dbReference>
<dbReference type="SMART" id="SM00282">
    <property type="entry name" value="LamG"/>
    <property type="match status" value="2"/>
</dbReference>
<dbReference type="PROSITE" id="PS00022">
    <property type="entry name" value="EGF_1"/>
    <property type="match status" value="2"/>
</dbReference>
<feature type="region of interest" description="Disordered" evidence="7">
    <location>
        <begin position="893"/>
        <end position="955"/>
    </location>
</feature>
<dbReference type="PROSITE" id="PS00010">
    <property type="entry name" value="ASX_HYDROXYL"/>
    <property type="match status" value="1"/>
</dbReference>
<dbReference type="Pfam" id="PF00008">
    <property type="entry name" value="EGF"/>
    <property type="match status" value="1"/>
</dbReference>
<comment type="caution">
    <text evidence="11">The sequence shown here is derived from an EMBL/GenBank/DDBJ whole genome shotgun (WGS) entry which is preliminary data.</text>
</comment>
<gene>
    <name evidence="11" type="ORF">Pcinc_004389</name>
</gene>
<dbReference type="PANTHER" id="PTHR15036:SF85">
    <property type="entry name" value="SP2353, ISOFORM A"/>
    <property type="match status" value="1"/>
</dbReference>
<dbReference type="PROSITE" id="PS50025">
    <property type="entry name" value="LAM_G_DOMAIN"/>
    <property type="match status" value="2"/>
</dbReference>
<evidence type="ECO:0000256" key="6">
    <source>
        <dbReference type="RuleBase" id="RU004357"/>
    </source>
</evidence>
<dbReference type="Pfam" id="PF02210">
    <property type="entry name" value="Laminin_G_2"/>
    <property type="match status" value="2"/>
</dbReference>
<dbReference type="GO" id="GO:0009887">
    <property type="term" value="P:animal organ morphogenesis"/>
    <property type="evidence" value="ECO:0007669"/>
    <property type="project" value="UniProtKB-ARBA"/>
</dbReference>
<keyword evidence="2 8" id="KW-1133">Transmembrane helix</keyword>
<feature type="disulfide bond" evidence="4">
    <location>
        <begin position="278"/>
        <end position="287"/>
    </location>
</feature>
<feature type="domain" description="EGF-like" evidence="10">
    <location>
        <begin position="252"/>
        <end position="288"/>
    </location>
</feature>
<dbReference type="InterPro" id="IPR001881">
    <property type="entry name" value="EGF-like_Ca-bd_dom"/>
</dbReference>
<keyword evidence="12" id="KW-1185">Reference proteome</keyword>
<organism evidence="11 12">
    <name type="scientific">Petrolisthes cinctipes</name>
    <name type="common">Flat porcelain crab</name>
    <dbReference type="NCBI Taxonomy" id="88211"/>
    <lineage>
        <taxon>Eukaryota</taxon>
        <taxon>Metazoa</taxon>
        <taxon>Ecdysozoa</taxon>
        <taxon>Arthropoda</taxon>
        <taxon>Crustacea</taxon>
        <taxon>Multicrustacea</taxon>
        <taxon>Malacostraca</taxon>
        <taxon>Eumalacostraca</taxon>
        <taxon>Eucarida</taxon>
        <taxon>Decapoda</taxon>
        <taxon>Pleocyemata</taxon>
        <taxon>Anomura</taxon>
        <taxon>Galatheoidea</taxon>
        <taxon>Porcellanidae</taxon>
        <taxon>Petrolisthes</taxon>
    </lineage>
</organism>
<dbReference type="SMART" id="SM00181">
    <property type="entry name" value="EGF"/>
    <property type="match status" value="3"/>
</dbReference>
<dbReference type="InterPro" id="IPR027397">
    <property type="entry name" value="Catenin-bd_sf"/>
</dbReference>
<evidence type="ECO:0000313" key="11">
    <source>
        <dbReference type="EMBL" id="KAK3891745.1"/>
    </source>
</evidence>
<evidence type="ECO:0000256" key="5">
    <source>
        <dbReference type="PROSITE-ProRule" id="PRU00122"/>
    </source>
</evidence>
<evidence type="ECO:0008006" key="13">
    <source>
        <dbReference type="Google" id="ProtNLM"/>
    </source>
</evidence>
<feature type="compositionally biased region" description="Basic and acidic residues" evidence="7">
    <location>
        <begin position="831"/>
        <end position="844"/>
    </location>
</feature>
<evidence type="ECO:0000256" key="1">
    <source>
        <dbReference type="ARBA" id="ARBA00022692"/>
    </source>
</evidence>
<dbReference type="Gene3D" id="2.10.25.10">
    <property type="entry name" value="Laminin"/>
    <property type="match status" value="3"/>
</dbReference>
<proteinExistence type="predicted"/>
<dbReference type="Pfam" id="PF01049">
    <property type="entry name" value="CADH_Y-type_LIR"/>
    <property type="match status" value="1"/>
</dbReference>
<accession>A0AAE1L3R3</accession>
<feature type="disulfide bond" evidence="5">
    <location>
        <begin position="504"/>
        <end position="531"/>
    </location>
</feature>
<feature type="region of interest" description="Disordered" evidence="7">
    <location>
        <begin position="341"/>
        <end position="361"/>
    </location>
</feature>
<comment type="caution">
    <text evidence="4">Lacks conserved residue(s) required for the propagation of feature annotation.</text>
</comment>
<dbReference type="InterPro" id="IPR018097">
    <property type="entry name" value="EGF_Ca-bd_CS"/>
</dbReference>
<dbReference type="AlphaFoldDB" id="A0AAE1L3R3"/>
<dbReference type="EMBL" id="JAWQEG010000310">
    <property type="protein sequence ID" value="KAK3891745.1"/>
    <property type="molecule type" value="Genomic_DNA"/>
</dbReference>
<evidence type="ECO:0000259" key="9">
    <source>
        <dbReference type="PROSITE" id="PS50025"/>
    </source>
</evidence>
<keyword evidence="3 4" id="KW-1015">Disulfide bond</keyword>
<evidence type="ECO:0000256" key="8">
    <source>
        <dbReference type="SAM" id="Phobius"/>
    </source>
</evidence>
<protein>
    <recommendedName>
        <fullName evidence="13">Neural-cadherin</fullName>
    </recommendedName>
</protein>
<keyword evidence="4" id="KW-0245">EGF-like domain</keyword>
<dbReference type="PANTHER" id="PTHR15036">
    <property type="entry name" value="PIKACHURIN-LIKE PROTEIN"/>
    <property type="match status" value="1"/>
</dbReference>
<feature type="compositionally biased region" description="Low complexity" evidence="7">
    <location>
        <begin position="941"/>
        <end position="955"/>
    </location>
</feature>
<dbReference type="InterPro" id="IPR050372">
    <property type="entry name" value="Neurexin-related_CASP"/>
</dbReference>
<dbReference type="InterPro" id="IPR000742">
    <property type="entry name" value="EGF"/>
</dbReference>
<feature type="compositionally biased region" description="Basic and acidic residues" evidence="7">
    <location>
        <begin position="917"/>
        <end position="936"/>
    </location>
</feature>
<dbReference type="SUPFAM" id="SSF57196">
    <property type="entry name" value="EGF/Laminin"/>
    <property type="match status" value="2"/>
</dbReference>
<feature type="region of interest" description="Disordered" evidence="7">
    <location>
        <begin position="29"/>
        <end position="62"/>
    </location>
</feature>
<dbReference type="Gene3D" id="4.10.900.10">
    <property type="entry name" value="TCF3-CBD (Catenin binding domain)"/>
    <property type="match status" value="1"/>
</dbReference>
<dbReference type="InterPro" id="IPR000152">
    <property type="entry name" value="EGF-type_Asp/Asn_hydroxyl_site"/>
</dbReference>
<sequence>AEGERAPGWCVRARRGRRRRGGQSVLVAGVSEPSRHPQHVHGGPHVTPSGSSTPPLSDARHGQENVEANVRVMVTSVSARDVTLATPLSLAAVPEGVVKDEGEGSILSKVVSLVEESRRTSGEEVRLLCVEPGGGGGGGGGGGDDRVTSTRVWLTSPSPLHLHHTILHHADQLRAVAGVALSGVGVGACGKGRGGRGGEGREGDGDGGDEGGYSLVDAGAVAIVGPRRPCRCTRGHHPTTAALDTCTPHTCSLDTCTPHTCLNGGRCLPTHSGAKCLCPHGTSGSRCKVHTRTFPGSSSSSSSSGGVDGGWVWVQPPTTPGSENQLSLEFLTGFPEATLLYSGPDHLGTPPPSGNTTSSSSSSSVLALQLVGGRPSLVVDLGGAGGPSVVTLSTGNLADLTWHTIHLAWDAKVVELVVDMCTGGSLESIYTPDHQPPVSTTNTITTTTTTNTRLPEASKCRVRKTLGAGVHVLNPCRPLQVGGLAHPLPPHLTHALTHAHLAGCIRNLRINGQVVDLGDGVVSGGGSEPGCSLGDCATQGDICLHHGMFRTRHGTGQLVSVWSEQGGDSMSLRLVSGRLCLTLRLHPDPPTSLCLSTPLLADGHWHAVMAHRYGSSTFLSADEGDGDLYNTSLRLEGPRLLEIDKQEGVRVGGSPEYDVSGGLTNEDYFDGCLDDVRVNGLVVPLPPAANTSEGAQVTMFQGVTQGCTAPPAACHNISCPPPLTCINTWRSYRCGCEEGQVLQTEEGRCEDQNECEWEPCLHSGSCLNTSPGFECVCTSAYTGQYCQLPHSADTSLKLSLAALVATLVWCTVLLLVVCAFLLHQHHKRSGERKTSEGGKEEDQPRPPPAPNTTTPPNLLELQLLRPPRANGRPAWSSNPHIADVDVLQVEHSGETTPGTVKGGDSGEKKTSGKKGKSGGEKKEERGKTQPSHDDLRNYAYEGEGSSPGSLSSCLESCSGSAKFLGGFREVAHLLESWEPNVSTPSTHTTPTRASVAVSIPILYPRPITPTATHPQQVTLTQEHLHRQPQQDTTTSTQAPHTYGRHSRVRKRPQFNPGSGPISLPHPPAHYRKVVETCSWSPRQHQRHLCHKPTTAGSQVKVWRQTHLDALTAPDQTLTNTVLASSR</sequence>
<dbReference type="InterPro" id="IPR013320">
    <property type="entry name" value="ConA-like_dom_sf"/>
</dbReference>
<feature type="domain" description="Laminin G" evidence="9">
    <location>
        <begin position="523"/>
        <end position="707"/>
    </location>
</feature>
<name>A0AAE1L3R3_PETCI</name>
<dbReference type="SUPFAM" id="SSF49899">
    <property type="entry name" value="Concanavalin A-like lectins/glucanases"/>
    <property type="match status" value="2"/>
</dbReference>
<evidence type="ECO:0000256" key="4">
    <source>
        <dbReference type="PROSITE-ProRule" id="PRU00076"/>
    </source>
</evidence>
<feature type="region of interest" description="Disordered" evidence="7">
    <location>
        <begin position="829"/>
        <end position="857"/>
    </location>
</feature>
<feature type="region of interest" description="Disordered" evidence="7">
    <location>
        <begin position="1019"/>
        <end position="1066"/>
    </location>
</feature>
<dbReference type="PROSITE" id="PS01187">
    <property type="entry name" value="EGF_CA"/>
    <property type="match status" value="1"/>
</dbReference>
<evidence type="ECO:0000256" key="3">
    <source>
        <dbReference type="ARBA" id="ARBA00023157"/>
    </source>
</evidence>
<evidence type="ECO:0000313" key="12">
    <source>
        <dbReference type="Proteomes" id="UP001286313"/>
    </source>
</evidence>
<keyword evidence="1 8" id="KW-0812">Transmembrane</keyword>
<dbReference type="GO" id="GO:0016020">
    <property type="term" value="C:membrane"/>
    <property type="evidence" value="ECO:0007669"/>
    <property type="project" value="UniProtKB-SubCell"/>
</dbReference>
<feature type="compositionally biased region" description="Basic residues" evidence="7">
    <location>
        <begin position="1042"/>
        <end position="1052"/>
    </location>
</feature>
<evidence type="ECO:0000256" key="2">
    <source>
        <dbReference type="ARBA" id="ARBA00022989"/>
    </source>
</evidence>
<dbReference type="GO" id="GO:0005509">
    <property type="term" value="F:calcium ion binding"/>
    <property type="evidence" value="ECO:0007669"/>
    <property type="project" value="InterPro"/>
</dbReference>
<feature type="disulfide bond" evidence="4">
    <location>
        <begin position="777"/>
        <end position="786"/>
    </location>
</feature>
<comment type="function">
    <text evidence="6">Cadherins are calcium-dependent cell adhesion proteins.</text>
</comment>
<feature type="transmembrane region" description="Helical" evidence="8">
    <location>
        <begin position="798"/>
        <end position="822"/>
    </location>
</feature>
<feature type="domain" description="Laminin G" evidence="9">
    <location>
        <begin position="301"/>
        <end position="531"/>
    </location>
</feature>
<evidence type="ECO:0000256" key="7">
    <source>
        <dbReference type="SAM" id="MobiDB-lite"/>
    </source>
</evidence>
<dbReference type="Proteomes" id="UP001286313">
    <property type="component" value="Unassembled WGS sequence"/>
</dbReference>
<reference evidence="11" key="1">
    <citation type="submission" date="2023-10" db="EMBL/GenBank/DDBJ databases">
        <title>Genome assemblies of two species of porcelain crab, Petrolisthes cinctipes and Petrolisthes manimaculis (Anomura: Porcellanidae).</title>
        <authorList>
            <person name="Angst P."/>
        </authorList>
    </citation>
    <scope>NUCLEOTIDE SEQUENCE</scope>
    <source>
        <strain evidence="11">PB745_01</strain>
        <tissue evidence="11">Gill</tissue>
    </source>
</reference>
<dbReference type="SMART" id="SM00179">
    <property type="entry name" value="EGF_CA"/>
    <property type="match status" value="3"/>
</dbReference>
<keyword evidence="8" id="KW-0472">Membrane</keyword>
<feature type="non-terminal residue" evidence="11">
    <location>
        <position position="1126"/>
    </location>
</feature>
<dbReference type="Gene3D" id="2.60.120.200">
    <property type="match status" value="2"/>
</dbReference>
<dbReference type="GO" id="GO:0007156">
    <property type="term" value="P:homophilic cell adhesion via plasma membrane adhesion molecules"/>
    <property type="evidence" value="ECO:0007669"/>
    <property type="project" value="InterPro"/>
</dbReference>
<dbReference type="InterPro" id="IPR001791">
    <property type="entry name" value="Laminin_G"/>
</dbReference>
<dbReference type="PROSITE" id="PS50026">
    <property type="entry name" value="EGF_3"/>
    <property type="match status" value="2"/>
</dbReference>